<feature type="domain" description="Aminoglycoside phosphotransferase" evidence="1">
    <location>
        <begin position="31"/>
        <end position="261"/>
    </location>
</feature>
<comment type="caution">
    <text evidence="2">The sequence shown here is derived from an EMBL/GenBank/DDBJ whole genome shotgun (WGS) entry which is preliminary data.</text>
</comment>
<proteinExistence type="predicted"/>
<dbReference type="Proteomes" id="UP000613840">
    <property type="component" value="Unassembled WGS sequence"/>
</dbReference>
<evidence type="ECO:0000313" key="2">
    <source>
        <dbReference type="EMBL" id="GGL84051.1"/>
    </source>
</evidence>
<dbReference type="EMBL" id="BMMZ01000023">
    <property type="protein sequence ID" value="GGL84051.1"/>
    <property type="molecule type" value="Genomic_DNA"/>
</dbReference>
<protein>
    <submittedName>
        <fullName evidence="2">Aminoglycoside phosphotransferase</fullName>
    </submittedName>
</protein>
<accession>A0A917W9X8</accession>
<dbReference type="InterPro" id="IPR002575">
    <property type="entry name" value="Aminoglycoside_PTrfase"/>
</dbReference>
<dbReference type="InterPro" id="IPR011009">
    <property type="entry name" value="Kinase-like_dom_sf"/>
</dbReference>
<dbReference type="InterPro" id="IPR051678">
    <property type="entry name" value="AGP_Transferase"/>
</dbReference>
<dbReference type="RefSeq" id="WP_188898641.1">
    <property type="nucleotide sequence ID" value="NZ_BMMZ01000023.1"/>
</dbReference>
<dbReference type="PANTHER" id="PTHR21310">
    <property type="entry name" value="AMINOGLYCOSIDE PHOSPHOTRANSFERASE-RELATED-RELATED"/>
    <property type="match status" value="1"/>
</dbReference>
<dbReference type="Pfam" id="PF01636">
    <property type="entry name" value="APH"/>
    <property type="match status" value="1"/>
</dbReference>
<name>A0A917W9X8_9ACTN</name>
<dbReference type="SUPFAM" id="SSF56112">
    <property type="entry name" value="Protein kinase-like (PK-like)"/>
    <property type="match status" value="1"/>
</dbReference>
<gene>
    <name evidence="2" type="ORF">GCM10011575_47880</name>
</gene>
<evidence type="ECO:0000259" key="1">
    <source>
        <dbReference type="Pfam" id="PF01636"/>
    </source>
</evidence>
<reference evidence="2" key="1">
    <citation type="journal article" date="2014" name="Int. J. Syst. Evol. Microbiol.">
        <title>Complete genome sequence of Corynebacterium casei LMG S-19264T (=DSM 44701T), isolated from a smear-ripened cheese.</title>
        <authorList>
            <consortium name="US DOE Joint Genome Institute (JGI-PGF)"/>
            <person name="Walter F."/>
            <person name="Albersmeier A."/>
            <person name="Kalinowski J."/>
            <person name="Ruckert C."/>
        </authorList>
    </citation>
    <scope>NUCLEOTIDE SEQUENCE</scope>
    <source>
        <strain evidence="2">CGMCC 4.7306</strain>
    </source>
</reference>
<reference evidence="2" key="2">
    <citation type="submission" date="2020-09" db="EMBL/GenBank/DDBJ databases">
        <authorList>
            <person name="Sun Q."/>
            <person name="Zhou Y."/>
        </authorList>
    </citation>
    <scope>NUCLEOTIDE SEQUENCE</scope>
    <source>
        <strain evidence="2">CGMCC 4.7306</strain>
    </source>
</reference>
<dbReference type="CDD" id="cd05155">
    <property type="entry name" value="APH_ChoK_like_1"/>
    <property type="match status" value="1"/>
</dbReference>
<dbReference type="AlphaFoldDB" id="A0A917W9X8"/>
<evidence type="ECO:0000313" key="3">
    <source>
        <dbReference type="Proteomes" id="UP000613840"/>
    </source>
</evidence>
<dbReference type="PANTHER" id="PTHR21310:SF42">
    <property type="entry name" value="BIFUNCTIONAL AAC_APH"/>
    <property type="match status" value="1"/>
</dbReference>
<dbReference type="Gene3D" id="3.90.1200.10">
    <property type="match status" value="1"/>
</dbReference>
<dbReference type="Gene3D" id="3.30.200.20">
    <property type="entry name" value="Phosphorylase Kinase, domain 1"/>
    <property type="match status" value="1"/>
</dbReference>
<sequence length="309" mass="34276">MDRDEITVELAAELVAEQFPQWADLAVVEVPLNGWDNTTFRLGDELSIRLPSGEGYAAAVSKEHRWLPVLAPQLPVSIPQPVAMGWPGDRYPWPWSIYRWLPGTPASQARIPNMDRFATQLAGLLNALHAADISDAPAAGPGSAHRGGPLSYYDDEEIPQALDLLADRYNNTDTLRQVWLTALSSEWQHPPVWIHGDFTGSNLLATEDGDLSAVIDFGCAAVGDPACDLTIAWTFFAETSAAQFRENLALDKNTWARARGWALWKAFVTILRAKKNDRDECADARRFGWKQDPYEVIDRVLADHADVVS</sequence>
<organism evidence="2 3">
    <name type="scientific">Microlunatus endophyticus</name>
    <dbReference type="NCBI Taxonomy" id="1716077"/>
    <lineage>
        <taxon>Bacteria</taxon>
        <taxon>Bacillati</taxon>
        <taxon>Actinomycetota</taxon>
        <taxon>Actinomycetes</taxon>
        <taxon>Propionibacteriales</taxon>
        <taxon>Propionibacteriaceae</taxon>
        <taxon>Microlunatus</taxon>
    </lineage>
</organism>
<keyword evidence="3" id="KW-1185">Reference proteome</keyword>